<dbReference type="CDD" id="cd00067">
    <property type="entry name" value="GAL4"/>
    <property type="match status" value="1"/>
</dbReference>
<feature type="compositionally biased region" description="Basic residues" evidence="4">
    <location>
        <begin position="152"/>
        <end position="166"/>
    </location>
</feature>
<sequence length="1065" mass="114833">MTDGQAYRWHSGQAAYAPPPPQEHYQIYEHQAAMRKHRESYAGETAQSRSYVLPGYSVDTVSPTALYQHQIADSAPAGEAYQQIDTQHHIASAGVRPANAHVGQVSSAGSNSGSQSPAWSARPVRATVKASNNSDDGYVPDSKRSSTDSGSSKKRSNGGPAPRKRVPASCTPCRKKKLRCNRSMPCSSCVERGEPEGCVWEGDATPLYTVRHDNDLQELRAQVDRLQGLLDSLTKATRSPSPPDQQPNPHSPAGPPPAAKSDTDGDADIKFNLGAQDLCAALSELALTGIMPLMPTGSESFAPGGRSGDAFIEEAKRFLQTFTHRAGLSIDVPFAVLSPSDAAPSPPDSSSTSSEDSTGAPGGPAPIITPSSPRPSMSSILPLLPSTRELRTAFDFYAQYVHWYCAPVSLSAIETRWPAFKASLEIPDLEERAAAVDPLFLAMILGICASGLASMTNKQAKVRGFVGFRTATVERWVRAASLSLLAGKFVEEPRLDGVRAAAVIASFYVFMTTGETISAGMSLLSLAVHAAFDLGLNRDPVQGGQSGYSFREREERRRAFWCLFALSMTITTGTGRIWSQFDLRYIDCKFPLDCHDDELEMDERAAKARVRARFNAATFQETLMTSSVVRAELALLVKKITDKAFGIAPCAYQEILELDEELIAFERSLPSVYMLPIDSAGRVHVGFPPSLTHMRAVLINLCLAAELLRLHRPFLVLATTDSRYAYSRAQCLKYAKRILAINATPGCRINWAGHNVKVISAAIVLGVDLLQTQGSEEDTATRALIDSALQQTETFAGVSSVCRKGGGVVRFLLQKIDEESAQREQPRRSKRSRTFDHGVAEGRQMRSLSDAFAGFERTPATTDDDAEPRRRRAARPPLPHSISDTNVPQAISPTEGILPGSPQPGGVQMAPSLSTGRQQTLRPESAHSAPGTPSEKTFPSYSTAPVGRQIAGLGRTGFGQSRSKLSAGPHSAGLSIEVPSPLMATFGNLHQRGPVSTSPPQYNMNVHHGSTTPAGPPPTGEDGNMYPFFPLPPRHDEQLMASGVAAGASEFDFLADTDLDRHIFA</sequence>
<dbReference type="Gene3D" id="4.10.240.10">
    <property type="entry name" value="Zn(2)-C6 fungal-type DNA-binding domain"/>
    <property type="match status" value="1"/>
</dbReference>
<feature type="compositionally biased region" description="Polar residues" evidence="4">
    <location>
        <begin position="882"/>
        <end position="892"/>
    </location>
</feature>
<comment type="subcellular location">
    <subcellularLocation>
        <location evidence="1">Nucleus</location>
    </subcellularLocation>
</comment>
<feature type="region of interest" description="Disordered" evidence="4">
    <location>
        <begin position="234"/>
        <end position="269"/>
    </location>
</feature>
<dbReference type="InterPro" id="IPR036864">
    <property type="entry name" value="Zn2-C6_fun-type_DNA-bd_sf"/>
</dbReference>
<evidence type="ECO:0000256" key="2">
    <source>
        <dbReference type="ARBA" id="ARBA00022723"/>
    </source>
</evidence>
<dbReference type="GO" id="GO:0008270">
    <property type="term" value="F:zinc ion binding"/>
    <property type="evidence" value="ECO:0007669"/>
    <property type="project" value="InterPro"/>
</dbReference>
<evidence type="ECO:0000313" key="7">
    <source>
        <dbReference type="Proteomes" id="UP000777482"/>
    </source>
</evidence>
<proteinExistence type="predicted"/>
<dbReference type="InterPro" id="IPR050613">
    <property type="entry name" value="Sec_Metabolite_Reg"/>
</dbReference>
<comment type="caution">
    <text evidence="6">The sequence shown here is derived from an EMBL/GenBank/DDBJ whole genome shotgun (WGS) entry which is preliminary data.</text>
</comment>
<feature type="region of interest" description="Disordered" evidence="4">
    <location>
        <begin position="819"/>
        <end position="942"/>
    </location>
</feature>
<feature type="region of interest" description="Disordered" evidence="4">
    <location>
        <begin position="339"/>
        <end position="376"/>
    </location>
</feature>
<dbReference type="GO" id="GO:0005634">
    <property type="term" value="C:nucleus"/>
    <property type="evidence" value="ECO:0007669"/>
    <property type="project" value="UniProtKB-SubCell"/>
</dbReference>
<feature type="region of interest" description="Disordered" evidence="4">
    <location>
        <begin position="1"/>
        <end position="22"/>
    </location>
</feature>
<dbReference type="PROSITE" id="PS00463">
    <property type="entry name" value="ZN2_CY6_FUNGAL_1"/>
    <property type="match status" value="1"/>
</dbReference>
<dbReference type="Proteomes" id="UP000777482">
    <property type="component" value="Unassembled WGS sequence"/>
</dbReference>
<dbReference type="Pfam" id="PF04082">
    <property type="entry name" value="Fungal_trans"/>
    <property type="match status" value="1"/>
</dbReference>
<dbReference type="SMART" id="SM00066">
    <property type="entry name" value="GAL4"/>
    <property type="match status" value="1"/>
</dbReference>
<keyword evidence="7" id="KW-1185">Reference proteome</keyword>
<gene>
    <name evidence="6" type="ORF">C6P46_004866</name>
</gene>
<dbReference type="InterPro" id="IPR001138">
    <property type="entry name" value="Zn2Cys6_DnaBD"/>
</dbReference>
<feature type="compositionally biased region" description="Polar residues" evidence="4">
    <location>
        <begin position="911"/>
        <end position="922"/>
    </location>
</feature>
<evidence type="ECO:0000256" key="4">
    <source>
        <dbReference type="SAM" id="MobiDB-lite"/>
    </source>
</evidence>
<dbReference type="AlphaFoldDB" id="A0A9P6W1N4"/>
<organism evidence="6 7">
    <name type="scientific">Rhodotorula mucilaginosa</name>
    <name type="common">Yeast</name>
    <name type="synonym">Rhodotorula rubra</name>
    <dbReference type="NCBI Taxonomy" id="5537"/>
    <lineage>
        <taxon>Eukaryota</taxon>
        <taxon>Fungi</taxon>
        <taxon>Dikarya</taxon>
        <taxon>Basidiomycota</taxon>
        <taxon>Pucciniomycotina</taxon>
        <taxon>Microbotryomycetes</taxon>
        <taxon>Sporidiobolales</taxon>
        <taxon>Sporidiobolaceae</taxon>
        <taxon>Rhodotorula</taxon>
    </lineage>
</organism>
<evidence type="ECO:0000256" key="3">
    <source>
        <dbReference type="ARBA" id="ARBA00023242"/>
    </source>
</evidence>
<feature type="compositionally biased region" description="Basic and acidic residues" evidence="4">
    <location>
        <begin position="819"/>
        <end position="844"/>
    </location>
</feature>
<dbReference type="Pfam" id="PF00172">
    <property type="entry name" value="Zn_clus"/>
    <property type="match status" value="1"/>
</dbReference>
<reference evidence="6 7" key="1">
    <citation type="submission" date="2020-11" db="EMBL/GenBank/DDBJ databases">
        <title>Kefir isolates.</title>
        <authorList>
            <person name="Marcisauskas S."/>
            <person name="Kim Y."/>
            <person name="Blasche S."/>
        </authorList>
    </citation>
    <scope>NUCLEOTIDE SEQUENCE [LARGE SCALE GENOMIC DNA]</scope>
    <source>
        <strain evidence="6 7">KR</strain>
    </source>
</reference>
<dbReference type="GO" id="GO:0000981">
    <property type="term" value="F:DNA-binding transcription factor activity, RNA polymerase II-specific"/>
    <property type="evidence" value="ECO:0007669"/>
    <property type="project" value="InterPro"/>
</dbReference>
<dbReference type="SUPFAM" id="SSF57701">
    <property type="entry name" value="Zn2/Cys6 DNA-binding domain"/>
    <property type="match status" value="1"/>
</dbReference>
<keyword evidence="2" id="KW-0479">Metal-binding</keyword>
<accession>A0A9P6W1N4</accession>
<evidence type="ECO:0000256" key="1">
    <source>
        <dbReference type="ARBA" id="ARBA00004123"/>
    </source>
</evidence>
<dbReference type="EMBL" id="PUHQ01000049">
    <property type="protein sequence ID" value="KAG0659926.1"/>
    <property type="molecule type" value="Genomic_DNA"/>
</dbReference>
<dbReference type="InterPro" id="IPR007219">
    <property type="entry name" value="XnlR_reg_dom"/>
</dbReference>
<dbReference type="GO" id="GO:0006351">
    <property type="term" value="P:DNA-templated transcription"/>
    <property type="evidence" value="ECO:0007669"/>
    <property type="project" value="InterPro"/>
</dbReference>
<dbReference type="PANTHER" id="PTHR31001">
    <property type="entry name" value="UNCHARACTERIZED TRANSCRIPTIONAL REGULATORY PROTEIN"/>
    <property type="match status" value="1"/>
</dbReference>
<feature type="compositionally biased region" description="Pro residues" evidence="4">
    <location>
        <begin position="240"/>
        <end position="258"/>
    </location>
</feature>
<dbReference type="PANTHER" id="PTHR31001:SF89">
    <property type="entry name" value="ZN(2)-C6 FUNGAL-TYPE DOMAIN-CONTAINING PROTEIN"/>
    <property type="match status" value="1"/>
</dbReference>
<feature type="domain" description="Zn(2)-C6 fungal-type" evidence="5">
    <location>
        <begin position="169"/>
        <end position="200"/>
    </location>
</feature>
<feature type="region of interest" description="Disordered" evidence="4">
    <location>
        <begin position="103"/>
        <end position="169"/>
    </location>
</feature>
<dbReference type="SMART" id="SM00906">
    <property type="entry name" value="Fungal_trans"/>
    <property type="match status" value="1"/>
</dbReference>
<evidence type="ECO:0000313" key="6">
    <source>
        <dbReference type="EMBL" id="KAG0659926.1"/>
    </source>
</evidence>
<evidence type="ECO:0000259" key="5">
    <source>
        <dbReference type="PROSITE" id="PS50048"/>
    </source>
</evidence>
<dbReference type="OrthoDB" id="3364175at2759"/>
<dbReference type="PROSITE" id="PS50048">
    <property type="entry name" value="ZN2_CY6_FUNGAL_2"/>
    <property type="match status" value="1"/>
</dbReference>
<keyword evidence="3" id="KW-0539">Nucleus</keyword>
<protein>
    <recommendedName>
        <fullName evidence="5">Zn(2)-C6 fungal-type domain-containing protein</fullName>
    </recommendedName>
</protein>
<name>A0A9P6W1N4_RHOMI</name>
<dbReference type="CDD" id="cd12148">
    <property type="entry name" value="fungal_TF_MHR"/>
    <property type="match status" value="1"/>
</dbReference>
<dbReference type="GO" id="GO:0003677">
    <property type="term" value="F:DNA binding"/>
    <property type="evidence" value="ECO:0007669"/>
    <property type="project" value="InterPro"/>
</dbReference>
<feature type="compositionally biased region" description="Low complexity" evidence="4">
    <location>
        <begin position="103"/>
        <end position="116"/>
    </location>
</feature>